<dbReference type="Proteomes" id="UP001174936">
    <property type="component" value="Unassembled WGS sequence"/>
</dbReference>
<sequence>MAASHPAIRLALLAIAALSASAAPNMTPDYEVKLLMDPSIVLDPSDHKLTPTVLSTFAMPTTVTKMNVQFLDTSSKEIYAAGWSPRIRKTEGENDFELTYKKRYPVSSNDIDGTLTTANTQGFDSGDSNYDAQIEWGYTQKTLSISRKKSASDSGYSGMDLPGTSNSRSMLIDKAPDKFDDWVSNNWGTTKLGTSRIFGPVLAKRSIGTWNSTQLYIEVWPIKDSAGTGIEYIVEASFKTNSRTEAEQKHDALMAFLSGKGWFVAQDSLKTGLIMDRY</sequence>
<proteinExistence type="predicted"/>
<organism evidence="2 3">
    <name type="scientific">Cercophora newfieldiana</name>
    <dbReference type="NCBI Taxonomy" id="92897"/>
    <lineage>
        <taxon>Eukaryota</taxon>
        <taxon>Fungi</taxon>
        <taxon>Dikarya</taxon>
        <taxon>Ascomycota</taxon>
        <taxon>Pezizomycotina</taxon>
        <taxon>Sordariomycetes</taxon>
        <taxon>Sordariomycetidae</taxon>
        <taxon>Sordariales</taxon>
        <taxon>Lasiosphaeriaceae</taxon>
        <taxon>Cercophora</taxon>
    </lineage>
</organism>
<keyword evidence="3" id="KW-1185">Reference proteome</keyword>
<evidence type="ECO:0000313" key="3">
    <source>
        <dbReference type="Proteomes" id="UP001174936"/>
    </source>
</evidence>
<feature type="signal peptide" evidence="1">
    <location>
        <begin position="1"/>
        <end position="22"/>
    </location>
</feature>
<dbReference type="AlphaFoldDB" id="A0AA39YC53"/>
<accession>A0AA39YC53</accession>
<reference evidence="2" key="1">
    <citation type="submission" date="2023-06" db="EMBL/GenBank/DDBJ databases">
        <title>Genome-scale phylogeny and comparative genomics of the fungal order Sordariales.</title>
        <authorList>
            <consortium name="Lawrence Berkeley National Laboratory"/>
            <person name="Hensen N."/>
            <person name="Bonometti L."/>
            <person name="Westerberg I."/>
            <person name="Brannstrom I.O."/>
            <person name="Guillou S."/>
            <person name="Cros-Aarteil S."/>
            <person name="Calhoun S."/>
            <person name="Haridas S."/>
            <person name="Kuo A."/>
            <person name="Mondo S."/>
            <person name="Pangilinan J."/>
            <person name="Riley R."/>
            <person name="Labutti K."/>
            <person name="Andreopoulos B."/>
            <person name="Lipzen A."/>
            <person name="Chen C."/>
            <person name="Yanf M."/>
            <person name="Daum C."/>
            <person name="Ng V."/>
            <person name="Clum A."/>
            <person name="Steindorff A."/>
            <person name="Ohm R."/>
            <person name="Martin F."/>
            <person name="Silar P."/>
            <person name="Natvig D."/>
            <person name="Lalanne C."/>
            <person name="Gautier V."/>
            <person name="Ament-Velasquez S.L."/>
            <person name="Kruys A."/>
            <person name="Hutchinson M.I."/>
            <person name="Powell A.J."/>
            <person name="Barry K."/>
            <person name="Miller A.N."/>
            <person name="Grigoriev I.V."/>
            <person name="Debuchy R."/>
            <person name="Gladieux P."/>
            <person name="Thoren M.H."/>
            <person name="Johannesson H."/>
        </authorList>
    </citation>
    <scope>NUCLEOTIDE SEQUENCE</scope>
    <source>
        <strain evidence="2">SMH2532-1</strain>
    </source>
</reference>
<evidence type="ECO:0000313" key="2">
    <source>
        <dbReference type="EMBL" id="KAK0649833.1"/>
    </source>
</evidence>
<evidence type="ECO:0000256" key="1">
    <source>
        <dbReference type="SAM" id="SignalP"/>
    </source>
</evidence>
<gene>
    <name evidence="2" type="ORF">B0T16DRAFT_428401</name>
</gene>
<keyword evidence="1" id="KW-0732">Signal</keyword>
<comment type="caution">
    <text evidence="2">The sequence shown here is derived from an EMBL/GenBank/DDBJ whole genome shotgun (WGS) entry which is preliminary data.</text>
</comment>
<dbReference type="EMBL" id="JAULSV010000003">
    <property type="protein sequence ID" value="KAK0649833.1"/>
    <property type="molecule type" value="Genomic_DNA"/>
</dbReference>
<feature type="chain" id="PRO_5041425296" evidence="1">
    <location>
        <begin position="23"/>
        <end position="278"/>
    </location>
</feature>
<name>A0AA39YC53_9PEZI</name>
<protein>
    <submittedName>
        <fullName evidence="2">Uncharacterized protein</fullName>
    </submittedName>
</protein>